<dbReference type="GO" id="GO:0050575">
    <property type="term" value="F:2-(S)-hydroxypropyl-CoM dehydrogenase activity"/>
    <property type="evidence" value="ECO:0007669"/>
    <property type="project" value="UniProtKB-EC"/>
</dbReference>
<dbReference type="Proteomes" id="UP000319004">
    <property type="component" value="Chromosome"/>
</dbReference>
<dbReference type="EC" id="1.1.1.269" evidence="4"/>
<accession>A0A518I411</accession>
<keyword evidence="5" id="KW-1185">Reference proteome</keyword>
<dbReference type="SUPFAM" id="SSF51735">
    <property type="entry name" value="NAD(P)-binding Rossmann-fold domains"/>
    <property type="match status" value="1"/>
</dbReference>
<feature type="domain" description="Ketoreductase" evidence="3">
    <location>
        <begin position="8"/>
        <end position="180"/>
    </location>
</feature>
<dbReference type="PANTHER" id="PTHR43477">
    <property type="entry name" value="DIHYDROANTICAPSIN 7-DEHYDROGENASE"/>
    <property type="match status" value="1"/>
</dbReference>
<sequence>MSNKLNQGEFVVVGGSSGIGLGIVKRLVEEGRAVTVLSRTWEHAGVLPDVKHVAIDVTRDEVSGELLPGVIRGLAYCPGSIRLRSFRGIAPEAFREDFELNVVGAVKCIQAAMKGLRAAEAASVVLFSTVAVKMGIPLHASVAVAKAGVEGLARTLAAELSPKVRVNCVAPALVDTPLASQFFGDEEKEQAMAARYPLGRTGTIDDIASMSHYLLTDGPWITGQTLGVDGGMSTVRK</sequence>
<dbReference type="InterPro" id="IPR036291">
    <property type="entry name" value="NAD(P)-bd_dom_sf"/>
</dbReference>
<evidence type="ECO:0000313" key="5">
    <source>
        <dbReference type="Proteomes" id="UP000319004"/>
    </source>
</evidence>
<gene>
    <name evidence="4" type="primary">xecE</name>
    <name evidence="4" type="ORF">Enr13x_77570</name>
</gene>
<proteinExistence type="inferred from homology"/>
<dbReference type="OrthoDB" id="9803333at2"/>
<dbReference type="Gene3D" id="3.40.50.720">
    <property type="entry name" value="NAD(P)-binding Rossmann-like Domain"/>
    <property type="match status" value="1"/>
</dbReference>
<protein>
    <submittedName>
        <fullName evidence="4">2-(S)-hydroxypropyl-CoM dehydrogenase</fullName>
        <ecNumber evidence="4">1.1.1.269</ecNumber>
    </submittedName>
</protein>
<comment type="similarity">
    <text evidence="1">Belongs to the short-chain dehydrogenases/reductases (SDR) family.</text>
</comment>
<keyword evidence="2 4" id="KW-0560">Oxidoreductase</keyword>
<organism evidence="4 5">
    <name type="scientific">Stieleria neptunia</name>
    <dbReference type="NCBI Taxonomy" id="2527979"/>
    <lineage>
        <taxon>Bacteria</taxon>
        <taxon>Pseudomonadati</taxon>
        <taxon>Planctomycetota</taxon>
        <taxon>Planctomycetia</taxon>
        <taxon>Pirellulales</taxon>
        <taxon>Pirellulaceae</taxon>
        <taxon>Stieleria</taxon>
    </lineage>
</organism>
<name>A0A518I411_9BACT</name>
<dbReference type="EMBL" id="CP037423">
    <property type="protein sequence ID" value="QDV47845.1"/>
    <property type="molecule type" value="Genomic_DNA"/>
</dbReference>
<dbReference type="RefSeq" id="WP_145391902.1">
    <property type="nucleotide sequence ID" value="NZ_CP037423.1"/>
</dbReference>
<dbReference type="AlphaFoldDB" id="A0A518I411"/>
<dbReference type="InterPro" id="IPR057326">
    <property type="entry name" value="KR_dom"/>
</dbReference>
<dbReference type="Pfam" id="PF13561">
    <property type="entry name" value="adh_short_C2"/>
    <property type="match status" value="1"/>
</dbReference>
<dbReference type="SMART" id="SM00822">
    <property type="entry name" value="PKS_KR"/>
    <property type="match status" value="1"/>
</dbReference>
<evidence type="ECO:0000256" key="2">
    <source>
        <dbReference type="ARBA" id="ARBA00023002"/>
    </source>
</evidence>
<dbReference type="CDD" id="cd05233">
    <property type="entry name" value="SDR_c"/>
    <property type="match status" value="1"/>
</dbReference>
<dbReference type="PRINTS" id="PR00081">
    <property type="entry name" value="GDHRDH"/>
</dbReference>
<dbReference type="KEGG" id="snep:Enr13x_77570"/>
<evidence type="ECO:0000256" key="1">
    <source>
        <dbReference type="ARBA" id="ARBA00006484"/>
    </source>
</evidence>
<dbReference type="PANTHER" id="PTHR43477:SF1">
    <property type="entry name" value="DIHYDROANTICAPSIN 7-DEHYDROGENASE"/>
    <property type="match status" value="1"/>
</dbReference>
<evidence type="ECO:0000259" key="3">
    <source>
        <dbReference type="SMART" id="SM00822"/>
    </source>
</evidence>
<dbReference type="InterPro" id="IPR051122">
    <property type="entry name" value="SDR_DHRS6-like"/>
</dbReference>
<evidence type="ECO:0000313" key="4">
    <source>
        <dbReference type="EMBL" id="QDV47845.1"/>
    </source>
</evidence>
<dbReference type="InterPro" id="IPR002347">
    <property type="entry name" value="SDR_fam"/>
</dbReference>
<reference evidence="4 5" key="1">
    <citation type="submission" date="2019-03" db="EMBL/GenBank/DDBJ databases">
        <title>Deep-cultivation of Planctomycetes and their phenomic and genomic characterization uncovers novel biology.</title>
        <authorList>
            <person name="Wiegand S."/>
            <person name="Jogler M."/>
            <person name="Boedeker C."/>
            <person name="Pinto D."/>
            <person name="Vollmers J."/>
            <person name="Rivas-Marin E."/>
            <person name="Kohn T."/>
            <person name="Peeters S.H."/>
            <person name="Heuer A."/>
            <person name="Rast P."/>
            <person name="Oberbeckmann S."/>
            <person name="Bunk B."/>
            <person name="Jeske O."/>
            <person name="Meyerdierks A."/>
            <person name="Storesund J.E."/>
            <person name="Kallscheuer N."/>
            <person name="Luecker S."/>
            <person name="Lage O.M."/>
            <person name="Pohl T."/>
            <person name="Merkel B.J."/>
            <person name="Hornburger P."/>
            <person name="Mueller R.-W."/>
            <person name="Bruemmer F."/>
            <person name="Labrenz M."/>
            <person name="Spormann A.M."/>
            <person name="Op den Camp H."/>
            <person name="Overmann J."/>
            <person name="Amann R."/>
            <person name="Jetten M.S.M."/>
            <person name="Mascher T."/>
            <person name="Medema M.H."/>
            <person name="Devos D.P."/>
            <person name="Kaster A.-K."/>
            <person name="Ovreas L."/>
            <person name="Rohde M."/>
            <person name="Galperin M.Y."/>
            <person name="Jogler C."/>
        </authorList>
    </citation>
    <scope>NUCLEOTIDE SEQUENCE [LARGE SCALE GENOMIC DNA]</scope>
    <source>
        <strain evidence="4 5">Enr13</strain>
    </source>
</reference>